<gene>
    <name evidence="3" type="ORF">CP980_21275</name>
</gene>
<keyword evidence="1" id="KW-0472">Membrane</keyword>
<dbReference type="Proteomes" id="UP000325563">
    <property type="component" value="Chromosome"/>
</dbReference>
<protein>
    <recommendedName>
        <fullName evidence="5">LPXTG cell wall anchor domain-containing protein</fullName>
    </recommendedName>
</protein>
<feature type="transmembrane region" description="Helical" evidence="1">
    <location>
        <begin position="222"/>
        <end position="241"/>
    </location>
</feature>
<dbReference type="KEGG" id="svn:CP980_21275"/>
<evidence type="ECO:0000313" key="4">
    <source>
        <dbReference type="Proteomes" id="UP000325563"/>
    </source>
</evidence>
<evidence type="ECO:0000313" key="3">
    <source>
        <dbReference type="EMBL" id="QEV47276.1"/>
    </source>
</evidence>
<reference evidence="3 4" key="1">
    <citation type="submission" date="2017-09" db="EMBL/GenBank/DDBJ databases">
        <authorList>
            <person name="Lee N."/>
            <person name="Cho B.-K."/>
        </authorList>
    </citation>
    <scope>NUCLEOTIDE SEQUENCE [LARGE SCALE GENOMIC DNA]</scope>
    <source>
        <strain evidence="3 4">ATCC 27476</strain>
    </source>
</reference>
<proteinExistence type="predicted"/>
<feature type="chain" id="PRO_5023813645" description="LPXTG cell wall anchor domain-containing protein" evidence="2">
    <location>
        <begin position="28"/>
        <end position="264"/>
    </location>
</feature>
<name>A0A5J6JHF0_STRVI</name>
<organism evidence="3 4">
    <name type="scientific">Streptomyces vinaceus</name>
    <dbReference type="NCBI Taxonomy" id="1960"/>
    <lineage>
        <taxon>Bacteria</taxon>
        <taxon>Bacillati</taxon>
        <taxon>Actinomycetota</taxon>
        <taxon>Actinomycetes</taxon>
        <taxon>Kitasatosporales</taxon>
        <taxon>Streptomycetaceae</taxon>
        <taxon>Streptomyces</taxon>
    </lineage>
</organism>
<dbReference type="AlphaFoldDB" id="A0A5J6JHF0"/>
<dbReference type="EMBL" id="CP023692">
    <property type="protein sequence ID" value="QEV47276.1"/>
    <property type="molecule type" value="Genomic_DNA"/>
</dbReference>
<feature type="signal peptide" evidence="2">
    <location>
        <begin position="1"/>
        <end position="27"/>
    </location>
</feature>
<accession>A0A5J6JHF0</accession>
<sequence>MRLRKALALSAVPVLAAVALSAPLATADVGNGGGARPAPALPSRIEATCGDGKSSAFPIGARIRGGPAVYRTGGGPQTWYLDLTNTTNSECTAIHPVVVFTDKARALLPAHFRMEFEAPGGTFPVNLERSDRDEIIAVFDGGEAFSGFAVRAGGSLTVKVSLAFAPGTPPGEVLADAALVQRKADDGDWVGEAGGYRFSIEGPEGERGEAGSLADTGPRNRLYGVGGVASLATGAGLLLAARRLRARSGPRAADTPRTPGTPAR</sequence>
<keyword evidence="1" id="KW-0812">Transmembrane</keyword>
<keyword evidence="2" id="KW-0732">Signal</keyword>
<dbReference type="GeneID" id="95613075"/>
<keyword evidence="4" id="KW-1185">Reference proteome</keyword>
<evidence type="ECO:0008006" key="5">
    <source>
        <dbReference type="Google" id="ProtNLM"/>
    </source>
</evidence>
<evidence type="ECO:0000256" key="1">
    <source>
        <dbReference type="SAM" id="Phobius"/>
    </source>
</evidence>
<keyword evidence="1" id="KW-1133">Transmembrane helix</keyword>
<evidence type="ECO:0000256" key="2">
    <source>
        <dbReference type="SAM" id="SignalP"/>
    </source>
</evidence>
<dbReference type="RefSeq" id="WP_132754950.1">
    <property type="nucleotide sequence ID" value="NZ_BNBW01000004.1"/>
</dbReference>